<keyword evidence="3" id="KW-1185">Reference proteome</keyword>
<proteinExistence type="predicted"/>
<feature type="transmembrane region" description="Helical" evidence="1">
    <location>
        <begin position="22"/>
        <end position="40"/>
    </location>
</feature>
<dbReference type="Proteomes" id="UP000324222">
    <property type="component" value="Unassembled WGS sequence"/>
</dbReference>
<evidence type="ECO:0000256" key="1">
    <source>
        <dbReference type="SAM" id="Phobius"/>
    </source>
</evidence>
<feature type="transmembrane region" description="Helical" evidence="1">
    <location>
        <begin position="52"/>
        <end position="70"/>
    </location>
</feature>
<evidence type="ECO:0000313" key="2">
    <source>
        <dbReference type="EMBL" id="MPC31148.1"/>
    </source>
</evidence>
<feature type="transmembrane region" description="Helical" evidence="1">
    <location>
        <begin position="125"/>
        <end position="151"/>
    </location>
</feature>
<reference evidence="2 3" key="1">
    <citation type="submission" date="2019-05" db="EMBL/GenBank/DDBJ databases">
        <title>Another draft genome of Portunus trituberculatus and its Hox gene families provides insights of decapod evolution.</title>
        <authorList>
            <person name="Jeong J.-H."/>
            <person name="Song I."/>
            <person name="Kim S."/>
            <person name="Choi T."/>
            <person name="Kim D."/>
            <person name="Ryu S."/>
            <person name="Kim W."/>
        </authorList>
    </citation>
    <scope>NUCLEOTIDE SEQUENCE [LARGE SCALE GENOMIC DNA]</scope>
    <source>
        <tissue evidence="2">Muscle</tissue>
    </source>
</reference>
<comment type="caution">
    <text evidence="2">The sequence shown here is derived from an EMBL/GenBank/DDBJ whole genome shotgun (WGS) entry which is preliminary data.</text>
</comment>
<evidence type="ECO:0000313" key="3">
    <source>
        <dbReference type="Proteomes" id="UP000324222"/>
    </source>
</evidence>
<dbReference type="AlphaFoldDB" id="A0A5B7ECA1"/>
<dbReference type="EMBL" id="VSRR010002376">
    <property type="protein sequence ID" value="MPC31148.1"/>
    <property type="molecule type" value="Genomic_DNA"/>
</dbReference>
<keyword evidence="1" id="KW-0472">Membrane</keyword>
<gene>
    <name evidence="2" type="ORF">E2C01_024427</name>
</gene>
<name>A0A5B7ECA1_PORTR</name>
<organism evidence="2 3">
    <name type="scientific">Portunus trituberculatus</name>
    <name type="common">Swimming crab</name>
    <name type="synonym">Neptunus trituberculatus</name>
    <dbReference type="NCBI Taxonomy" id="210409"/>
    <lineage>
        <taxon>Eukaryota</taxon>
        <taxon>Metazoa</taxon>
        <taxon>Ecdysozoa</taxon>
        <taxon>Arthropoda</taxon>
        <taxon>Crustacea</taxon>
        <taxon>Multicrustacea</taxon>
        <taxon>Malacostraca</taxon>
        <taxon>Eumalacostraca</taxon>
        <taxon>Eucarida</taxon>
        <taxon>Decapoda</taxon>
        <taxon>Pleocyemata</taxon>
        <taxon>Brachyura</taxon>
        <taxon>Eubrachyura</taxon>
        <taxon>Portunoidea</taxon>
        <taxon>Portunidae</taxon>
        <taxon>Portuninae</taxon>
        <taxon>Portunus</taxon>
    </lineage>
</organism>
<accession>A0A5B7ECA1</accession>
<protein>
    <submittedName>
        <fullName evidence="2">Uncharacterized protein</fullName>
    </submittedName>
</protein>
<sequence>MNAVVVKTAGTSAVAIVGPDCFVSPHLVVVVVVVVVAVTEETNLSVSSVPDLPFLLLLFLFLLLLVLSLLPPPLLPPLLVYPSQPQSFVVPREVKKKKDHQRKEGHGKFVDDESRAKGIGNFCTEAIGCLVTCAALLIWTSIVAVSAAAVFDLGNATGIAKDITAPDRQGRISAARRRTFRTASARRPGLRFGDPIGRVKDDTGMYQRAWGGFCSASRAAPLRLNPQRGVVF</sequence>
<keyword evidence="1" id="KW-0812">Transmembrane</keyword>
<keyword evidence="1" id="KW-1133">Transmembrane helix</keyword>